<dbReference type="Proteomes" id="UP000426444">
    <property type="component" value="Chromosome"/>
</dbReference>
<evidence type="ECO:0000256" key="6">
    <source>
        <dbReference type="RuleBase" id="RU361277"/>
    </source>
</evidence>
<evidence type="ECO:0000259" key="7">
    <source>
        <dbReference type="SMART" id="SM00829"/>
    </source>
</evidence>
<dbReference type="InterPro" id="IPR011032">
    <property type="entry name" value="GroES-like_sf"/>
</dbReference>
<evidence type="ECO:0000313" key="9">
    <source>
        <dbReference type="Proteomes" id="UP000426444"/>
    </source>
</evidence>
<evidence type="ECO:0000256" key="1">
    <source>
        <dbReference type="ARBA" id="ARBA00001947"/>
    </source>
</evidence>
<evidence type="ECO:0000256" key="5">
    <source>
        <dbReference type="ARBA" id="ARBA00023002"/>
    </source>
</evidence>
<name>A0A6I6DI04_9FIRM</name>
<dbReference type="EMBL" id="CP046457">
    <property type="protein sequence ID" value="QGU00554.1"/>
    <property type="molecule type" value="Genomic_DNA"/>
</dbReference>
<dbReference type="GO" id="GO:0008270">
    <property type="term" value="F:zinc ion binding"/>
    <property type="evidence" value="ECO:0007669"/>
    <property type="project" value="InterPro"/>
</dbReference>
<dbReference type="Gene3D" id="3.40.50.720">
    <property type="entry name" value="NAD(P)-binding Rossmann-like Domain"/>
    <property type="match status" value="1"/>
</dbReference>
<dbReference type="InterPro" id="IPR020843">
    <property type="entry name" value="ER"/>
</dbReference>
<dbReference type="AlphaFoldDB" id="A0A6I6DI04"/>
<keyword evidence="3 6" id="KW-0479">Metal-binding</keyword>
<dbReference type="KEGG" id="salq:SYNTR_1960"/>
<evidence type="ECO:0000256" key="4">
    <source>
        <dbReference type="ARBA" id="ARBA00022833"/>
    </source>
</evidence>
<evidence type="ECO:0000256" key="2">
    <source>
        <dbReference type="ARBA" id="ARBA00008072"/>
    </source>
</evidence>
<dbReference type="GO" id="GO:0016491">
    <property type="term" value="F:oxidoreductase activity"/>
    <property type="evidence" value="ECO:0007669"/>
    <property type="project" value="UniProtKB-KW"/>
</dbReference>
<dbReference type="OrthoDB" id="9769198at2"/>
<dbReference type="InterPro" id="IPR002328">
    <property type="entry name" value="ADH_Zn_CS"/>
</dbReference>
<sequence>MADTMKALVYRGPEKIALEDVPKPTLKEADDAIVKVTTSTICGTDIHIQHGGVPTVQPGTILGHEFVGEVVEIGSAVNKVKVGDKVAVSCITQCGECFYCVRGIYSQCVSGSWIFGHLIDGCQAEYVRVPHANMGCHHIPEGLTEEDVLYVGDIVSTGYYGAEQANIEPGDTIAVIGAGPVGLCAMATARLWGPSKIVAVDTIDERLQEAIDNGVADVGLNPMKDDVVAILKDMTDGRGADATIEAVGIKPTFDLAIEAVRPSGTVSLLGVFEEPQEIAMESLWIKNITITMGLVNSNRIPELIRLIQSGKLDLNFLTTHRAPLNDIIKGYDIFGNKKENVLKWVVTPFER</sequence>
<protein>
    <submittedName>
        <fullName evidence="8">Threonine dehydrogenase</fullName>
    </submittedName>
</protein>
<dbReference type="InterPro" id="IPR013154">
    <property type="entry name" value="ADH-like_N"/>
</dbReference>
<evidence type="ECO:0000256" key="3">
    <source>
        <dbReference type="ARBA" id="ARBA00022723"/>
    </source>
</evidence>
<dbReference type="SUPFAM" id="SSF50129">
    <property type="entry name" value="GroES-like"/>
    <property type="match status" value="1"/>
</dbReference>
<dbReference type="RefSeq" id="WP_156204323.1">
    <property type="nucleotide sequence ID" value="NZ_CP046457.1"/>
</dbReference>
<dbReference type="SUPFAM" id="SSF51735">
    <property type="entry name" value="NAD(P)-binding Rossmann-fold domains"/>
    <property type="match status" value="1"/>
</dbReference>
<dbReference type="Pfam" id="PF00107">
    <property type="entry name" value="ADH_zinc_N"/>
    <property type="match status" value="1"/>
</dbReference>
<dbReference type="Pfam" id="PF08240">
    <property type="entry name" value="ADH_N"/>
    <property type="match status" value="1"/>
</dbReference>
<dbReference type="SMART" id="SM00829">
    <property type="entry name" value="PKS_ER"/>
    <property type="match status" value="1"/>
</dbReference>
<organism evidence="8 9">
    <name type="scientific">Candidatus Syntrophocurvum alkaliphilum</name>
    <dbReference type="NCBI Taxonomy" id="2293317"/>
    <lineage>
        <taxon>Bacteria</taxon>
        <taxon>Bacillati</taxon>
        <taxon>Bacillota</taxon>
        <taxon>Clostridia</taxon>
        <taxon>Eubacteriales</taxon>
        <taxon>Syntrophomonadaceae</taxon>
        <taxon>Candidatus Syntrophocurvum</taxon>
    </lineage>
</organism>
<keyword evidence="5" id="KW-0560">Oxidoreductase</keyword>
<dbReference type="InterPro" id="IPR013149">
    <property type="entry name" value="ADH-like_C"/>
</dbReference>
<dbReference type="PROSITE" id="PS00059">
    <property type="entry name" value="ADH_ZINC"/>
    <property type="match status" value="1"/>
</dbReference>
<keyword evidence="4 6" id="KW-0862">Zinc</keyword>
<dbReference type="InterPro" id="IPR036291">
    <property type="entry name" value="NAD(P)-bd_dom_sf"/>
</dbReference>
<accession>A0A6I6DI04</accession>
<comment type="cofactor">
    <cofactor evidence="1 6">
        <name>Zn(2+)</name>
        <dbReference type="ChEBI" id="CHEBI:29105"/>
    </cofactor>
</comment>
<feature type="domain" description="Enoyl reductase (ER)" evidence="7">
    <location>
        <begin position="12"/>
        <end position="342"/>
    </location>
</feature>
<dbReference type="PANTHER" id="PTHR42813">
    <property type="entry name" value="ZINC-TYPE ALCOHOL DEHYDROGENASE-LIKE"/>
    <property type="match status" value="1"/>
</dbReference>
<proteinExistence type="inferred from homology"/>
<keyword evidence="9" id="KW-1185">Reference proteome</keyword>
<dbReference type="PANTHER" id="PTHR42813:SF4">
    <property type="entry name" value="NADP-DEPENDENT ISOPROPANOL DEHYDROGENASE"/>
    <property type="match status" value="1"/>
</dbReference>
<comment type="similarity">
    <text evidence="2 6">Belongs to the zinc-containing alcohol dehydrogenase family.</text>
</comment>
<reference evidence="9" key="1">
    <citation type="journal article" date="2019" name="Microbiology">
        <title>Complete Genome Sequence of an Uncultured Bacterium of the Candidate Phylum Bipolaricaulota.</title>
        <authorList>
            <person name="Kadnikov V.V."/>
            <person name="Mardanov A.V."/>
            <person name="Beletsky A.V."/>
            <person name="Frank Y.A."/>
            <person name="Karnachuk O.V."/>
            <person name="Ravin N.V."/>
        </authorList>
    </citation>
    <scope>NUCLEOTIDE SEQUENCE [LARGE SCALE GENOMIC DNA]</scope>
</reference>
<gene>
    <name evidence="8" type="ORF">SYNTR_1960</name>
</gene>
<dbReference type="CDD" id="cd05278">
    <property type="entry name" value="FDH_like"/>
    <property type="match status" value="1"/>
</dbReference>
<evidence type="ECO:0000313" key="8">
    <source>
        <dbReference type="EMBL" id="QGU00554.1"/>
    </source>
</evidence>
<dbReference type="Gene3D" id="3.90.180.10">
    <property type="entry name" value="Medium-chain alcohol dehydrogenases, catalytic domain"/>
    <property type="match status" value="1"/>
</dbReference>